<organism evidence="1 2">
    <name type="scientific">Chaetomium tenue</name>
    <dbReference type="NCBI Taxonomy" id="1854479"/>
    <lineage>
        <taxon>Eukaryota</taxon>
        <taxon>Fungi</taxon>
        <taxon>Dikarya</taxon>
        <taxon>Ascomycota</taxon>
        <taxon>Pezizomycotina</taxon>
        <taxon>Sordariomycetes</taxon>
        <taxon>Sordariomycetidae</taxon>
        <taxon>Sordariales</taxon>
        <taxon>Chaetomiaceae</taxon>
        <taxon>Chaetomium</taxon>
    </lineage>
</organism>
<name>A0ACB7PAD6_9PEZI</name>
<comment type="caution">
    <text evidence="1">The sequence shown here is derived from an EMBL/GenBank/DDBJ whole genome shotgun (WGS) entry which is preliminary data.</text>
</comment>
<dbReference type="EMBL" id="JAGIZQ010000004">
    <property type="protein sequence ID" value="KAH6632433.1"/>
    <property type="molecule type" value="Genomic_DNA"/>
</dbReference>
<evidence type="ECO:0000313" key="1">
    <source>
        <dbReference type="EMBL" id="KAH6632433.1"/>
    </source>
</evidence>
<accession>A0ACB7PAD6</accession>
<feature type="non-terminal residue" evidence="1">
    <location>
        <position position="425"/>
    </location>
</feature>
<dbReference type="Proteomes" id="UP000724584">
    <property type="component" value="Unassembled WGS sequence"/>
</dbReference>
<protein>
    <submittedName>
        <fullName evidence="1">Mitochondrial carrier domain-containing protein</fullName>
    </submittedName>
</protein>
<proteinExistence type="predicted"/>
<reference evidence="1 2" key="1">
    <citation type="journal article" date="2021" name="Nat. Commun.">
        <title>Genetic determinants of endophytism in the Arabidopsis root mycobiome.</title>
        <authorList>
            <person name="Mesny F."/>
            <person name="Miyauchi S."/>
            <person name="Thiergart T."/>
            <person name="Pickel B."/>
            <person name="Atanasova L."/>
            <person name="Karlsson M."/>
            <person name="Huettel B."/>
            <person name="Barry K.W."/>
            <person name="Haridas S."/>
            <person name="Chen C."/>
            <person name="Bauer D."/>
            <person name="Andreopoulos W."/>
            <person name="Pangilinan J."/>
            <person name="LaButti K."/>
            <person name="Riley R."/>
            <person name="Lipzen A."/>
            <person name="Clum A."/>
            <person name="Drula E."/>
            <person name="Henrissat B."/>
            <person name="Kohler A."/>
            <person name="Grigoriev I.V."/>
            <person name="Martin F.M."/>
            <person name="Hacquard S."/>
        </authorList>
    </citation>
    <scope>NUCLEOTIDE SEQUENCE [LARGE SCALE GENOMIC DNA]</scope>
    <source>
        <strain evidence="1 2">MPI-SDFR-AT-0079</strain>
    </source>
</reference>
<evidence type="ECO:0000313" key="2">
    <source>
        <dbReference type="Proteomes" id="UP000724584"/>
    </source>
</evidence>
<gene>
    <name evidence="1" type="ORF">F5144DRAFT_512837</name>
</gene>
<keyword evidence="2" id="KW-1185">Reference proteome</keyword>
<sequence length="425" mass="44759">MAQVLAMTTPRSARQTQRTEAKKVTPLVSVVSGAVAGASEAAITYPFEFAKTRLQLRASAATQTLNPLALIRHTVAEAGIGALYVGCSTLVVGTALKAGVRFMSFDTIKNQLSDSSGHLTATQSLFAGMVAGAVESVAAVTPTERIKTAMIDDARGAKRYRSSVHAAGMLVKEQGITTLYKGLSSTTLKQCTTSAVRMGSYNMLKQMWQKSGMPQNSIATFGLGAIAGIITVYATQPFDTIKSRTQSAKGATTLEAAASIWTDAGLRGLWKGSTMRLGRLARVLLPKGAGQVLEANQRLAAEGQDGAGVGWVTAGKGWRVSRSHGRGAAVGRGTKGLLCAQSHQGPKQVEVVPATGSVYSLKCFSRRTAYGFHGGDVRKFNRLRLDARHSLRASTVCSVREDGASGGDPIILMARVTMVPIPRTA</sequence>